<sequence>MTESFHGSHGSGGFLKPRFEPFPIVLTCCMRLTIKRHRNQLVSGKSETVLAPGKPKELTGLSLETRSERVGEAALRVARLGWKLWVTGSERWQQRQLGENRVGTLAPTTARCKIGPVELRRDGSRHSWVVPNVPSPRQARNSERKFGKNVKNPVKRERVKRWFCPVDRPSDLGSGGYRNPGRFSDDFGRFRSW</sequence>
<proteinExistence type="predicted"/>
<reference evidence="2 3" key="1">
    <citation type="submission" date="2017-11" db="EMBL/GenBank/DDBJ databases">
        <title>De-novo sequencing of pomegranate (Punica granatum L.) genome.</title>
        <authorList>
            <person name="Akparov Z."/>
            <person name="Amiraslanov A."/>
            <person name="Hajiyeva S."/>
            <person name="Abbasov M."/>
            <person name="Kaur K."/>
            <person name="Hamwieh A."/>
            <person name="Solovyev V."/>
            <person name="Salamov A."/>
            <person name="Braich B."/>
            <person name="Kosarev P."/>
            <person name="Mahmoud A."/>
            <person name="Hajiyev E."/>
            <person name="Babayeva S."/>
            <person name="Izzatullayeva V."/>
            <person name="Mammadov A."/>
            <person name="Mammadov A."/>
            <person name="Sharifova S."/>
            <person name="Ojaghi J."/>
            <person name="Eynullazada K."/>
            <person name="Bayramov B."/>
            <person name="Abdulazimova A."/>
            <person name="Shahmuradov I."/>
        </authorList>
    </citation>
    <scope>NUCLEOTIDE SEQUENCE [LARGE SCALE GENOMIC DNA]</scope>
    <source>
        <strain evidence="3">cv. AG2017</strain>
        <tissue evidence="2">Leaf</tissue>
    </source>
</reference>
<gene>
    <name evidence="2" type="ORF">CRG98_041063</name>
</gene>
<accession>A0A2I0I542</accession>
<organism evidence="2 3">
    <name type="scientific">Punica granatum</name>
    <name type="common">Pomegranate</name>
    <dbReference type="NCBI Taxonomy" id="22663"/>
    <lineage>
        <taxon>Eukaryota</taxon>
        <taxon>Viridiplantae</taxon>
        <taxon>Streptophyta</taxon>
        <taxon>Embryophyta</taxon>
        <taxon>Tracheophyta</taxon>
        <taxon>Spermatophyta</taxon>
        <taxon>Magnoliopsida</taxon>
        <taxon>eudicotyledons</taxon>
        <taxon>Gunneridae</taxon>
        <taxon>Pentapetalae</taxon>
        <taxon>rosids</taxon>
        <taxon>malvids</taxon>
        <taxon>Myrtales</taxon>
        <taxon>Lythraceae</taxon>
        <taxon>Punica</taxon>
    </lineage>
</organism>
<comment type="caution">
    <text evidence="2">The sequence shown here is derived from an EMBL/GenBank/DDBJ whole genome shotgun (WGS) entry which is preliminary data.</text>
</comment>
<evidence type="ECO:0000313" key="3">
    <source>
        <dbReference type="Proteomes" id="UP000233551"/>
    </source>
</evidence>
<dbReference type="EMBL" id="PGOL01004066">
    <property type="protein sequence ID" value="PKI38546.1"/>
    <property type="molecule type" value="Genomic_DNA"/>
</dbReference>
<keyword evidence="3" id="KW-1185">Reference proteome</keyword>
<evidence type="ECO:0000313" key="2">
    <source>
        <dbReference type="EMBL" id="PKI38546.1"/>
    </source>
</evidence>
<feature type="region of interest" description="Disordered" evidence="1">
    <location>
        <begin position="128"/>
        <end position="147"/>
    </location>
</feature>
<protein>
    <submittedName>
        <fullName evidence="2">Uncharacterized protein</fullName>
    </submittedName>
</protein>
<name>A0A2I0I542_PUNGR</name>
<dbReference type="AlphaFoldDB" id="A0A2I0I542"/>
<evidence type="ECO:0000256" key="1">
    <source>
        <dbReference type="SAM" id="MobiDB-lite"/>
    </source>
</evidence>
<dbReference type="Proteomes" id="UP000233551">
    <property type="component" value="Unassembled WGS sequence"/>
</dbReference>